<reference evidence="3 4" key="1">
    <citation type="submission" date="2024-09" db="EMBL/GenBank/DDBJ databases">
        <authorList>
            <person name="Sun Q."/>
            <person name="Mori K."/>
        </authorList>
    </citation>
    <scope>NUCLEOTIDE SEQUENCE [LARGE SCALE GENOMIC DNA]</scope>
    <source>
        <strain evidence="3 4">TBRC 4938</strain>
    </source>
</reference>
<name>A0ABV6AHA6_9HYPH</name>
<keyword evidence="2" id="KW-1133">Transmembrane helix</keyword>
<evidence type="ECO:0000256" key="2">
    <source>
        <dbReference type="SAM" id="Phobius"/>
    </source>
</evidence>
<accession>A0ABV6AHA6</accession>
<evidence type="ECO:0000313" key="4">
    <source>
        <dbReference type="Proteomes" id="UP001589692"/>
    </source>
</evidence>
<comment type="caution">
    <text evidence="3">The sequence shown here is derived from an EMBL/GenBank/DDBJ whole genome shotgun (WGS) entry which is preliminary data.</text>
</comment>
<proteinExistence type="predicted"/>
<feature type="region of interest" description="Disordered" evidence="1">
    <location>
        <begin position="84"/>
        <end position="107"/>
    </location>
</feature>
<keyword evidence="2" id="KW-0812">Transmembrane</keyword>
<feature type="region of interest" description="Disordered" evidence="1">
    <location>
        <begin position="161"/>
        <end position="194"/>
    </location>
</feature>
<evidence type="ECO:0008006" key="5">
    <source>
        <dbReference type="Google" id="ProtNLM"/>
    </source>
</evidence>
<dbReference type="Proteomes" id="UP001589692">
    <property type="component" value="Unassembled WGS sequence"/>
</dbReference>
<feature type="compositionally biased region" description="Low complexity" evidence="1">
    <location>
        <begin position="98"/>
        <end position="107"/>
    </location>
</feature>
<keyword evidence="4" id="KW-1185">Reference proteome</keyword>
<feature type="transmembrane region" description="Helical" evidence="2">
    <location>
        <begin position="202"/>
        <end position="224"/>
    </location>
</feature>
<sequence>MSGLETAIRNALDRSDRANQEIRARIYQSARQALDAGLRKQGVSDRLIVMQQQELLERTIHEIEMEEVGRQSHPVPVPVPDVELDTGSSHAPEPGIVEPPAVAAPSQAAVREPEVMLGGETRSDASGFAASVAPSVAPAAATAEPSGDLGGLVAARPERLEAEPRGGASKPAKAEKTAASSAGPALDVPPERAAKPRRRRGFLSHLMTWLVTLAIVGGACWWFYQSGMVQSFIEEAMKAADQATTGGQGAGQGPIAFDPRSGFSDEWVEIFAPSRVAELKPGGQAKVDAVAGSEGQAVRIVSATPTEGGDVAIDVPPEVLREMAGKSSTVALTLQSAEDRSVQLSVRCDFGSLGNCSRHRFTATQEKLEALFRVSFERSLAPNRPGRLIVNSGLDGADRPVLLYSVRVLPGQ</sequence>
<dbReference type="EMBL" id="JBHMAA010000015">
    <property type="protein sequence ID" value="MFB9950010.1"/>
    <property type="molecule type" value="Genomic_DNA"/>
</dbReference>
<dbReference type="RefSeq" id="WP_377261758.1">
    <property type="nucleotide sequence ID" value="NZ_JBHMAA010000015.1"/>
</dbReference>
<protein>
    <recommendedName>
        <fullName evidence="5">Biotin transporter BioY</fullName>
    </recommendedName>
</protein>
<keyword evidence="2" id="KW-0472">Membrane</keyword>
<evidence type="ECO:0000256" key="1">
    <source>
        <dbReference type="SAM" id="MobiDB-lite"/>
    </source>
</evidence>
<gene>
    <name evidence="3" type="ORF">ACFFP0_14195</name>
</gene>
<organism evidence="3 4">
    <name type="scientific">Rhizobium puerariae</name>
    <dbReference type="NCBI Taxonomy" id="1585791"/>
    <lineage>
        <taxon>Bacteria</taxon>
        <taxon>Pseudomonadati</taxon>
        <taxon>Pseudomonadota</taxon>
        <taxon>Alphaproteobacteria</taxon>
        <taxon>Hyphomicrobiales</taxon>
        <taxon>Rhizobiaceae</taxon>
        <taxon>Rhizobium/Agrobacterium group</taxon>
        <taxon>Rhizobium</taxon>
    </lineage>
</organism>
<evidence type="ECO:0000313" key="3">
    <source>
        <dbReference type="EMBL" id="MFB9950010.1"/>
    </source>
</evidence>